<accession>A0A0E9LZP7</accession>
<dbReference type="RefSeq" id="WP_062125268.1">
    <property type="nucleotide sequence ID" value="NZ_BAZW01000022.1"/>
</dbReference>
<dbReference type="EMBL" id="BAZW01000022">
    <property type="protein sequence ID" value="GAO30350.1"/>
    <property type="molecule type" value="Genomic_DNA"/>
</dbReference>
<name>A0A0E9LZP7_9BACT</name>
<dbReference type="PANTHER" id="PTHR33498:SF1">
    <property type="entry name" value="TRANSPOSASE FOR INSERTION SEQUENCE ELEMENT IS1557"/>
    <property type="match status" value="1"/>
</dbReference>
<dbReference type="AlphaFoldDB" id="A0A0E9LZP7"/>
<gene>
    <name evidence="2" type="ORF">JCM15548_12615</name>
</gene>
<organism evidence="2 3">
    <name type="scientific">Geofilum rubicundum JCM 15548</name>
    <dbReference type="NCBI Taxonomy" id="1236989"/>
    <lineage>
        <taxon>Bacteria</taxon>
        <taxon>Pseudomonadati</taxon>
        <taxon>Bacteroidota</taxon>
        <taxon>Bacteroidia</taxon>
        <taxon>Marinilabiliales</taxon>
        <taxon>Marinilabiliaceae</taxon>
        <taxon>Geofilum</taxon>
    </lineage>
</organism>
<dbReference type="PANTHER" id="PTHR33498">
    <property type="entry name" value="TRANSPOSASE FOR INSERTION SEQUENCE ELEMENT IS1557"/>
    <property type="match status" value="1"/>
</dbReference>
<feature type="domain" description="Transposase IS204/IS1001/IS1096/IS1165 DDE" evidence="1">
    <location>
        <begin position="42"/>
        <end position="308"/>
    </location>
</feature>
<dbReference type="Proteomes" id="UP000032900">
    <property type="component" value="Unassembled WGS sequence"/>
</dbReference>
<dbReference type="InterPro" id="IPR002560">
    <property type="entry name" value="Transposase_DDE"/>
</dbReference>
<evidence type="ECO:0000259" key="1">
    <source>
        <dbReference type="Pfam" id="PF01610"/>
    </source>
</evidence>
<dbReference type="InterPro" id="IPR047951">
    <property type="entry name" value="Transpos_ISL3"/>
</dbReference>
<protein>
    <submittedName>
        <fullName evidence="2">Mobile element protein</fullName>
    </submittedName>
</protein>
<evidence type="ECO:0000313" key="2">
    <source>
        <dbReference type="EMBL" id="GAO30350.1"/>
    </source>
</evidence>
<sequence>MGVNGRNFQRQYKEKLSDFYSWKQLAHAEQYIIYPKNLGPYLTIDETALSNGELYTIITNKARKGKKGAIVGMFKGTQSSDIIKIILEHYPAHKRKIVREVTLDMAGNMNLIVKKCFPGAMRVTDRFHVQKLAYEAVQDIRIKHRWETLDAENKAYKEAKTKGIEYHPEVLSNDDTRKQLLARSRYLLFKPEERWTLAQWNRAQILFELYPDIGKAYKLANNLCEIYNWKIQPDIARTKLAHWFNDIEKAGFNAFMTIRRTFETHHQTITNYFYSRSTNAAAESFNAKIKDFRRQFRGVVDVKFFLFRLCKIYA</sequence>
<reference evidence="2 3" key="1">
    <citation type="journal article" date="2015" name="Microbes Environ.">
        <title>Distribution and evolution of nitrogen fixation genes in the phylum bacteroidetes.</title>
        <authorList>
            <person name="Inoue J."/>
            <person name="Oshima K."/>
            <person name="Suda W."/>
            <person name="Sakamoto M."/>
            <person name="Iino T."/>
            <person name="Noda S."/>
            <person name="Hongoh Y."/>
            <person name="Hattori M."/>
            <person name="Ohkuma M."/>
        </authorList>
    </citation>
    <scope>NUCLEOTIDE SEQUENCE [LARGE SCALE GENOMIC DNA]</scope>
    <source>
        <strain evidence="2">JCM 15548</strain>
    </source>
</reference>
<comment type="caution">
    <text evidence="2">The sequence shown here is derived from an EMBL/GenBank/DDBJ whole genome shotgun (WGS) entry which is preliminary data.</text>
</comment>
<proteinExistence type="predicted"/>
<dbReference type="Pfam" id="PF01610">
    <property type="entry name" value="DDE_Tnp_ISL3"/>
    <property type="match status" value="1"/>
</dbReference>
<keyword evidence="3" id="KW-1185">Reference proteome</keyword>
<dbReference type="STRING" id="1236989.JCM15548_12615"/>
<evidence type="ECO:0000313" key="3">
    <source>
        <dbReference type="Proteomes" id="UP000032900"/>
    </source>
</evidence>